<keyword evidence="1" id="KW-0285">Flavoprotein</keyword>
<dbReference type="Pfam" id="PF00724">
    <property type="entry name" value="Oxidored_FMN"/>
    <property type="match status" value="1"/>
</dbReference>
<sequence length="213" mass="22672">MSDGGGFDPRTNGNSSWERGGGGLGEGGRGGARGGWGDHAAVVTRQHGGGAGSAAFVEAPAVGPQACRRRHRRDWLRHDAADHGRRHRRVRPRLPGRRNRRASTGVELHGAHGCLIDQFLWARTNRRMDAYGGDLVACAKFVVEIVTAVREAVSLDLPVALRYSHCKQDACDAKLAGTPEELKGILTPLVAAGVDVFQASTVATGFRHSTAPT</sequence>
<feature type="domain" description="NADH:flavin oxidoreductase/NADH oxidase N-terminal" evidence="4">
    <location>
        <begin position="105"/>
        <end position="166"/>
    </location>
</feature>
<evidence type="ECO:0000256" key="2">
    <source>
        <dbReference type="ARBA" id="ARBA00023002"/>
    </source>
</evidence>
<dbReference type="PANTHER" id="PTHR43656:SF2">
    <property type="entry name" value="BINDING OXIDOREDUCTASE, PUTATIVE (AFU_ORTHOLOGUE AFUA_2G08260)-RELATED"/>
    <property type="match status" value="1"/>
</dbReference>
<proteinExistence type="predicted"/>
<dbReference type="InterPro" id="IPR013785">
    <property type="entry name" value="Aldolase_TIM"/>
</dbReference>
<name>A0ABW7AW42_9ACTN</name>
<evidence type="ECO:0000313" key="5">
    <source>
        <dbReference type="EMBL" id="MFG1710437.1"/>
    </source>
</evidence>
<evidence type="ECO:0000256" key="1">
    <source>
        <dbReference type="ARBA" id="ARBA00022630"/>
    </source>
</evidence>
<dbReference type="InterPro" id="IPR001155">
    <property type="entry name" value="OxRdtase_FMN_N"/>
</dbReference>
<evidence type="ECO:0000256" key="3">
    <source>
        <dbReference type="SAM" id="MobiDB-lite"/>
    </source>
</evidence>
<dbReference type="InterPro" id="IPR051799">
    <property type="entry name" value="NADH_flavin_oxidoreductase"/>
</dbReference>
<reference evidence="5 6" key="1">
    <citation type="submission" date="2024-10" db="EMBL/GenBank/DDBJ databases">
        <authorList>
            <person name="Topkara A.R."/>
            <person name="Saygin H."/>
        </authorList>
    </citation>
    <scope>NUCLEOTIDE SEQUENCE [LARGE SCALE GENOMIC DNA]</scope>
    <source>
        <strain evidence="5 6">M3C6</strain>
    </source>
</reference>
<evidence type="ECO:0000259" key="4">
    <source>
        <dbReference type="Pfam" id="PF00724"/>
    </source>
</evidence>
<gene>
    <name evidence="5" type="ORF">ACFLIM_45450</name>
</gene>
<keyword evidence="6" id="KW-1185">Reference proteome</keyword>
<evidence type="ECO:0000313" key="6">
    <source>
        <dbReference type="Proteomes" id="UP001603978"/>
    </source>
</evidence>
<dbReference type="Gene3D" id="3.20.20.70">
    <property type="entry name" value="Aldolase class I"/>
    <property type="match status" value="1"/>
</dbReference>
<dbReference type="Proteomes" id="UP001603978">
    <property type="component" value="Unassembled WGS sequence"/>
</dbReference>
<dbReference type="SUPFAM" id="SSF51395">
    <property type="entry name" value="FMN-linked oxidoreductases"/>
    <property type="match status" value="1"/>
</dbReference>
<accession>A0ABW7AW42</accession>
<protein>
    <recommendedName>
        <fullName evidence="4">NADH:flavin oxidoreductase/NADH oxidase N-terminal domain-containing protein</fullName>
    </recommendedName>
</protein>
<feature type="region of interest" description="Disordered" evidence="3">
    <location>
        <begin position="1"/>
        <end position="37"/>
    </location>
</feature>
<keyword evidence="2" id="KW-0560">Oxidoreductase</keyword>
<dbReference type="RefSeq" id="WP_393176214.1">
    <property type="nucleotide sequence ID" value="NZ_JBICRM010000049.1"/>
</dbReference>
<dbReference type="EMBL" id="JBICRM010000049">
    <property type="protein sequence ID" value="MFG1710437.1"/>
    <property type="molecule type" value="Genomic_DNA"/>
</dbReference>
<comment type="caution">
    <text evidence="5">The sequence shown here is derived from an EMBL/GenBank/DDBJ whole genome shotgun (WGS) entry which is preliminary data.</text>
</comment>
<feature type="compositionally biased region" description="Gly residues" evidence="3">
    <location>
        <begin position="19"/>
        <end position="37"/>
    </location>
</feature>
<dbReference type="PANTHER" id="PTHR43656">
    <property type="entry name" value="BINDING OXIDOREDUCTASE, PUTATIVE (AFU_ORTHOLOGUE AFUA_2G08260)-RELATED"/>
    <property type="match status" value="1"/>
</dbReference>
<organism evidence="5 6">
    <name type="scientific">Nonomuraea marmarensis</name>
    <dbReference type="NCBI Taxonomy" id="3351344"/>
    <lineage>
        <taxon>Bacteria</taxon>
        <taxon>Bacillati</taxon>
        <taxon>Actinomycetota</taxon>
        <taxon>Actinomycetes</taxon>
        <taxon>Streptosporangiales</taxon>
        <taxon>Streptosporangiaceae</taxon>
        <taxon>Nonomuraea</taxon>
    </lineage>
</organism>